<comment type="caution">
    <text evidence="1">The sequence shown here is derived from an EMBL/GenBank/DDBJ whole genome shotgun (WGS) entry which is preliminary data.</text>
</comment>
<dbReference type="Proteomes" id="UP000607653">
    <property type="component" value="Unassembled WGS sequence"/>
</dbReference>
<dbReference type="AlphaFoldDB" id="A0A822XQ41"/>
<evidence type="ECO:0000313" key="2">
    <source>
        <dbReference type="Proteomes" id="UP000607653"/>
    </source>
</evidence>
<keyword evidence="2" id="KW-1185">Reference proteome</keyword>
<reference evidence="1 2" key="1">
    <citation type="journal article" date="2020" name="Mol. Biol. Evol.">
        <title>Distinct Expression and Methylation Patterns for Genes with Different Fates following a Single Whole-Genome Duplication in Flowering Plants.</title>
        <authorList>
            <person name="Shi T."/>
            <person name="Rahmani R.S."/>
            <person name="Gugger P.F."/>
            <person name="Wang M."/>
            <person name="Li H."/>
            <person name="Zhang Y."/>
            <person name="Li Z."/>
            <person name="Wang Q."/>
            <person name="Van de Peer Y."/>
            <person name="Marchal K."/>
            <person name="Chen J."/>
        </authorList>
    </citation>
    <scope>NUCLEOTIDE SEQUENCE [LARGE SCALE GENOMIC DNA]</scope>
    <source>
        <tissue evidence="1">Leaf</tissue>
    </source>
</reference>
<protein>
    <submittedName>
        <fullName evidence="1">Uncharacterized protein</fullName>
    </submittedName>
</protein>
<accession>A0A822XQ41</accession>
<dbReference type="PANTHER" id="PTHR34538">
    <property type="entry name" value="EXPRESSED PROTEIN"/>
    <property type="match status" value="1"/>
</dbReference>
<dbReference type="EMBL" id="DUZY01000001">
    <property type="protein sequence ID" value="DAD20845.1"/>
    <property type="molecule type" value="Genomic_DNA"/>
</dbReference>
<organism evidence="1 2">
    <name type="scientific">Nelumbo nucifera</name>
    <name type="common">Sacred lotus</name>
    <dbReference type="NCBI Taxonomy" id="4432"/>
    <lineage>
        <taxon>Eukaryota</taxon>
        <taxon>Viridiplantae</taxon>
        <taxon>Streptophyta</taxon>
        <taxon>Embryophyta</taxon>
        <taxon>Tracheophyta</taxon>
        <taxon>Spermatophyta</taxon>
        <taxon>Magnoliopsida</taxon>
        <taxon>Proteales</taxon>
        <taxon>Nelumbonaceae</taxon>
        <taxon>Nelumbo</taxon>
    </lineage>
</organism>
<evidence type="ECO:0000313" key="1">
    <source>
        <dbReference type="EMBL" id="DAD20845.1"/>
    </source>
</evidence>
<gene>
    <name evidence="1" type="ORF">HUJ06_022308</name>
</gene>
<dbReference type="PANTHER" id="PTHR34538:SF10">
    <property type="entry name" value="GENOME ASSEMBLY, CHROMOSOME: A06"/>
    <property type="match status" value="1"/>
</dbReference>
<name>A0A822XQ41_NELNU</name>
<proteinExistence type="predicted"/>
<sequence length="93" mass="10859">MGWVGVLTCMNDYGKKHFKSLYWRTRAAMKKVIKNDGKQRLAFHYDPSSYALNFDDGCCNSREDINAVQQKQSEEPPASRNSTWVYVLWVKSY</sequence>